<dbReference type="Pfam" id="PF18269">
    <property type="entry name" value="T3SS_ATPase_C"/>
    <property type="match status" value="1"/>
</dbReference>
<evidence type="ECO:0000256" key="8">
    <source>
        <dbReference type="ARBA" id="ARBA00034006"/>
    </source>
</evidence>
<dbReference type="GO" id="GO:0005737">
    <property type="term" value="C:cytoplasm"/>
    <property type="evidence" value="ECO:0007669"/>
    <property type="project" value="UniProtKB-SubCell"/>
</dbReference>
<dbReference type="InterPro" id="IPR050053">
    <property type="entry name" value="ATPase_alpha/beta_chains"/>
</dbReference>
<dbReference type="NCBIfam" id="TIGR01026">
    <property type="entry name" value="fliI_yscN"/>
    <property type="match status" value="1"/>
</dbReference>
<comment type="subcellular location">
    <subcellularLocation>
        <location evidence="1">Cytoplasm</location>
    </subcellularLocation>
</comment>
<reference evidence="10" key="1">
    <citation type="submission" date="2020-12" db="EMBL/GenBank/DDBJ databases">
        <title>Bacterial taxonomy.</title>
        <authorList>
            <person name="Pan X."/>
        </authorList>
    </citation>
    <scope>NUCLEOTIDE SEQUENCE</scope>
    <source>
        <strain evidence="10">B2012</strain>
    </source>
</reference>
<dbReference type="InterPro" id="IPR020003">
    <property type="entry name" value="ATPase_a/bsu_AS"/>
</dbReference>
<evidence type="ECO:0000256" key="3">
    <source>
        <dbReference type="ARBA" id="ARBA00022490"/>
    </source>
</evidence>
<dbReference type="Gene3D" id="3.40.50.12240">
    <property type="match status" value="1"/>
</dbReference>
<dbReference type="InterPro" id="IPR040627">
    <property type="entry name" value="T3SS_ATPase_C"/>
</dbReference>
<sequence length="448" mass="46993">MAALERIAGLLSGYTSPAVRLSGVVDEAAPNERMVRGLSAHAALGDQLLVAHGDGPALGEVIRIDRNRVAAALYERRSAAFLGARASLVGRFSLRPHDTWLGRVVDALGRPLDGGGTLIQGAARPADADPPAALSRTPLTTALRTGVKVLDIFAPLVEGQRVGVFAGSGVGKSTLLGMIAAATTFDVVVAALVGERGREVNEMLEGPLAAHRERTISVVATGDETAMMRRLAPLTAMTIAEFFRDAGKRVLLVTDSLTRAAHAARDVALAAGEPPVSRGYPPSVFADLTRLAERAGRGAGRGSITAVFAVLVDGGDMEEPISDAARGTLDGHIVLSRPIAEAGRYPAVDPLASLSRLADRAFRADELDLSRRLRGLIARYEDTRDLRLIGGHRVGSDPQLDRAVQLVPQIYEALIQTPANPPSIDAFAELAAMLSPRTGHGAAEPESA</sequence>
<dbReference type="GO" id="GO:0008564">
    <property type="term" value="F:protein-exporting ATPase activity"/>
    <property type="evidence" value="ECO:0007669"/>
    <property type="project" value="UniProtKB-EC"/>
</dbReference>
<dbReference type="PANTHER" id="PTHR15184">
    <property type="entry name" value="ATP SYNTHASE"/>
    <property type="match status" value="1"/>
</dbReference>
<dbReference type="GO" id="GO:0005524">
    <property type="term" value="F:ATP binding"/>
    <property type="evidence" value="ECO:0007669"/>
    <property type="project" value="UniProtKB-KW"/>
</dbReference>
<organism evidence="10 11">
    <name type="scientific">Acuticoccus mangrovi</name>
    <dbReference type="NCBI Taxonomy" id="2796142"/>
    <lineage>
        <taxon>Bacteria</taxon>
        <taxon>Pseudomonadati</taxon>
        <taxon>Pseudomonadota</taxon>
        <taxon>Alphaproteobacteria</taxon>
        <taxon>Hyphomicrobiales</taxon>
        <taxon>Amorphaceae</taxon>
        <taxon>Acuticoccus</taxon>
    </lineage>
</organism>
<dbReference type="AlphaFoldDB" id="A0A934ILF3"/>
<evidence type="ECO:0000256" key="1">
    <source>
        <dbReference type="ARBA" id="ARBA00004496"/>
    </source>
</evidence>
<dbReference type="PROSITE" id="PS00152">
    <property type="entry name" value="ATPASE_ALPHA_BETA"/>
    <property type="match status" value="1"/>
</dbReference>
<dbReference type="InterPro" id="IPR003593">
    <property type="entry name" value="AAA+_ATPase"/>
</dbReference>
<keyword evidence="5" id="KW-0067">ATP-binding</keyword>
<evidence type="ECO:0000256" key="6">
    <source>
        <dbReference type="ARBA" id="ARBA00022927"/>
    </source>
</evidence>
<keyword evidence="4" id="KW-0547">Nucleotide-binding</keyword>
<evidence type="ECO:0000313" key="10">
    <source>
        <dbReference type="EMBL" id="MBJ3778668.1"/>
    </source>
</evidence>
<dbReference type="Pfam" id="PF00006">
    <property type="entry name" value="ATP-synt_ab"/>
    <property type="match status" value="1"/>
</dbReference>
<keyword evidence="11" id="KW-1185">Reference proteome</keyword>
<dbReference type="GO" id="GO:0030254">
    <property type="term" value="P:protein secretion by the type III secretion system"/>
    <property type="evidence" value="ECO:0007669"/>
    <property type="project" value="InterPro"/>
</dbReference>
<gene>
    <name evidence="10" type="ORF">JCR33_23410</name>
</gene>
<proteinExistence type="predicted"/>
<protein>
    <submittedName>
        <fullName evidence="10">FliI/YscN family ATPase</fullName>
    </submittedName>
</protein>
<comment type="catalytic activity">
    <reaction evidence="8">
        <text>ATP + H2O + cellular proteinSide 1 = ADP + phosphate + cellular proteinSide 2.</text>
        <dbReference type="EC" id="7.4.2.8"/>
    </reaction>
</comment>
<dbReference type="SMART" id="SM00382">
    <property type="entry name" value="AAA"/>
    <property type="match status" value="1"/>
</dbReference>
<evidence type="ECO:0000313" key="11">
    <source>
        <dbReference type="Proteomes" id="UP000609531"/>
    </source>
</evidence>
<name>A0A934ILF3_9HYPH</name>
<evidence type="ECO:0000256" key="7">
    <source>
        <dbReference type="ARBA" id="ARBA00022967"/>
    </source>
</evidence>
<keyword evidence="7" id="KW-1278">Translocase</keyword>
<dbReference type="EMBL" id="JAEKJA010000034">
    <property type="protein sequence ID" value="MBJ3778668.1"/>
    <property type="molecule type" value="Genomic_DNA"/>
</dbReference>
<feature type="domain" description="AAA+ ATPase" evidence="9">
    <location>
        <begin position="158"/>
        <end position="340"/>
    </location>
</feature>
<dbReference type="Proteomes" id="UP000609531">
    <property type="component" value="Unassembled WGS sequence"/>
</dbReference>
<evidence type="ECO:0000259" key="9">
    <source>
        <dbReference type="SMART" id="SM00382"/>
    </source>
</evidence>
<dbReference type="InterPro" id="IPR005714">
    <property type="entry name" value="ATPase_T3SS_FliI/YscN"/>
</dbReference>
<evidence type="ECO:0000256" key="4">
    <source>
        <dbReference type="ARBA" id="ARBA00022741"/>
    </source>
</evidence>
<evidence type="ECO:0000256" key="5">
    <source>
        <dbReference type="ARBA" id="ARBA00022840"/>
    </source>
</evidence>
<dbReference type="RefSeq" id="WP_198884572.1">
    <property type="nucleotide sequence ID" value="NZ_JAEKJA010000034.1"/>
</dbReference>
<keyword evidence="3" id="KW-0963">Cytoplasm</keyword>
<accession>A0A934ILF3</accession>
<dbReference type="GO" id="GO:0046933">
    <property type="term" value="F:proton-transporting ATP synthase activity, rotational mechanism"/>
    <property type="evidence" value="ECO:0007669"/>
    <property type="project" value="TreeGrafter"/>
</dbReference>
<evidence type="ECO:0000256" key="2">
    <source>
        <dbReference type="ARBA" id="ARBA00022448"/>
    </source>
</evidence>
<dbReference type="PANTHER" id="PTHR15184:SF9">
    <property type="entry name" value="SPI-1 TYPE 3 SECRETION SYSTEM ATPASE"/>
    <property type="match status" value="1"/>
</dbReference>
<keyword evidence="6" id="KW-0653">Protein transport</keyword>
<dbReference type="GO" id="GO:0016887">
    <property type="term" value="F:ATP hydrolysis activity"/>
    <property type="evidence" value="ECO:0007669"/>
    <property type="project" value="InterPro"/>
</dbReference>
<dbReference type="GO" id="GO:0030257">
    <property type="term" value="C:type III protein secretion system complex"/>
    <property type="evidence" value="ECO:0007669"/>
    <property type="project" value="InterPro"/>
</dbReference>
<dbReference type="SUPFAM" id="SSF52540">
    <property type="entry name" value="P-loop containing nucleoside triphosphate hydrolases"/>
    <property type="match status" value="1"/>
</dbReference>
<comment type="caution">
    <text evidence="10">The sequence shown here is derived from an EMBL/GenBank/DDBJ whole genome shotgun (WGS) entry which is preliminary data.</text>
</comment>
<dbReference type="InterPro" id="IPR027417">
    <property type="entry name" value="P-loop_NTPase"/>
</dbReference>
<keyword evidence="2" id="KW-0813">Transport</keyword>
<dbReference type="InterPro" id="IPR000194">
    <property type="entry name" value="ATPase_F1/V1/A1_a/bsu_nucl-bd"/>
</dbReference>